<dbReference type="InterPro" id="IPR027417">
    <property type="entry name" value="P-loop_NTPase"/>
</dbReference>
<dbReference type="GO" id="GO:0071007">
    <property type="term" value="C:U2-type catalytic step 2 spliceosome"/>
    <property type="evidence" value="ECO:0007669"/>
    <property type="project" value="TreeGrafter"/>
</dbReference>
<sequence length="304" mass="33478">MRYTDTRIDEQKRKISIKAVPMPIVLEDSNVKSCLCNIMNMLGHANFSDEMTAALHLADGAVLVVDAARRCDFDASSPFQASDILNLQTTVKHSVPSCSEVKDLMESGKAKLDEGLLNEAYTFATEDDSFNAQDDLDRFEDDLEEEVDDVLYGDDLETFRGSVDDDKIEILGDPVYDDDEMDEVVDKIGDGVLQVSSINNSLNEGAIDGKVEEEEPLSLGSIHVNEAVENVVIAFQQTVKEEAASEISPMLPGEADFLKEEKVHISIVVIGHVVSGKSTTTGHLIYKLGGIDKREIERFEEETA</sequence>
<organism evidence="2 3">
    <name type="scientific">Zingiber officinale</name>
    <name type="common">Ginger</name>
    <name type="synonym">Amomum zingiber</name>
    <dbReference type="NCBI Taxonomy" id="94328"/>
    <lineage>
        <taxon>Eukaryota</taxon>
        <taxon>Viridiplantae</taxon>
        <taxon>Streptophyta</taxon>
        <taxon>Embryophyta</taxon>
        <taxon>Tracheophyta</taxon>
        <taxon>Spermatophyta</taxon>
        <taxon>Magnoliopsida</taxon>
        <taxon>Liliopsida</taxon>
        <taxon>Zingiberales</taxon>
        <taxon>Zingiberaceae</taxon>
        <taxon>Zingiber</taxon>
    </lineage>
</organism>
<dbReference type="GO" id="GO:0000398">
    <property type="term" value="P:mRNA splicing, via spliceosome"/>
    <property type="evidence" value="ECO:0007669"/>
    <property type="project" value="TreeGrafter"/>
</dbReference>
<gene>
    <name evidence="2" type="ORF">ZIOFF_038395</name>
</gene>
<dbReference type="InterPro" id="IPR000795">
    <property type="entry name" value="T_Tr_GTP-bd_dom"/>
</dbReference>
<keyword evidence="3" id="KW-1185">Reference proteome</keyword>
<dbReference type="Pfam" id="PF00009">
    <property type="entry name" value="GTP_EFTU"/>
    <property type="match status" value="2"/>
</dbReference>
<dbReference type="GO" id="GO:0003924">
    <property type="term" value="F:GTPase activity"/>
    <property type="evidence" value="ECO:0007669"/>
    <property type="project" value="InterPro"/>
</dbReference>
<feature type="domain" description="Tr-type G" evidence="1">
    <location>
        <begin position="263"/>
        <end position="299"/>
    </location>
</feature>
<dbReference type="Gene3D" id="3.40.50.300">
    <property type="entry name" value="P-loop containing nucleotide triphosphate hydrolases"/>
    <property type="match status" value="2"/>
</dbReference>
<protein>
    <recommendedName>
        <fullName evidence="1">Tr-type G domain-containing protein</fullName>
    </recommendedName>
</protein>
<dbReference type="PANTHER" id="PTHR42908">
    <property type="entry name" value="TRANSLATION ELONGATION FACTOR-RELATED"/>
    <property type="match status" value="1"/>
</dbReference>
<name>A0A8J5G8Q9_ZINOF</name>
<dbReference type="GO" id="GO:0046540">
    <property type="term" value="C:U4/U6 x U5 tri-snRNP complex"/>
    <property type="evidence" value="ECO:0007669"/>
    <property type="project" value="TreeGrafter"/>
</dbReference>
<dbReference type="GO" id="GO:0005829">
    <property type="term" value="C:cytosol"/>
    <property type="evidence" value="ECO:0007669"/>
    <property type="project" value="TreeGrafter"/>
</dbReference>
<dbReference type="SUPFAM" id="SSF52540">
    <property type="entry name" value="P-loop containing nucleoside triphosphate hydrolases"/>
    <property type="match status" value="2"/>
</dbReference>
<comment type="caution">
    <text evidence="2">The sequence shown here is derived from an EMBL/GenBank/DDBJ whole genome shotgun (WGS) entry which is preliminary data.</text>
</comment>
<reference evidence="2 3" key="1">
    <citation type="submission" date="2020-08" db="EMBL/GenBank/DDBJ databases">
        <title>Plant Genome Project.</title>
        <authorList>
            <person name="Zhang R.-G."/>
        </authorList>
    </citation>
    <scope>NUCLEOTIDE SEQUENCE [LARGE SCALE GENOMIC DNA]</scope>
    <source>
        <tissue evidence="2">Rhizome</tissue>
    </source>
</reference>
<evidence type="ECO:0000259" key="1">
    <source>
        <dbReference type="Pfam" id="PF00009"/>
    </source>
</evidence>
<dbReference type="AlphaFoldDB" id="A0A8J5G8Q9"/>
<dbReference type="EMBL" id="JACMSC010000011">
    <property type="protein sequence ID" value="KAG6498673.1"/>
    <property type="molecule type" value="Genomic_DNA"/>
</dbReference>
<feature type="domain" description="Tr-type G" evidence="1">
    <location>
        <begin position="3"/>
        <end position="70"/>
    </location>
</feature>
<accession>A0A8J5G8Q9</accession>
<evidence type="ECO:0000313" key="2">
    <source>
        <dbReference type="EMBL" id="KAG6498673.1"/>
    </source>
</evidence>
<dbReference type="PANTHER" id="PTHR42908:SF6">
    <property type="entry name" value="116 KDA U5 SMALL NUCLEAR RIBONUCLEOPROTEIN COMPONENT"/>
    <property type="match status" value="1"/>
</dbReference>
<dbReference type="GO" id="GO:0005525">
    <property type="term" value="F:GTP binding"/>
    <property type="evidence" value="ECO:0007669"/>
    <property type="project" value="InterPro"/>
</dbReference>
<proteinExistence type="predicted"/>
<dbReference type="Proteomes" id="UP000734854">
    <property type="component" value="Unassembled WGS sequence"/>
</dbReference>
<dbReference type="GO" id="GO:0030623">
    <property type="term" value="F:U5 snRNA binding"/>
    <property type="evidence" value="ECO:0007669"/>
    <property type="project" value="TreeGrafter"/>
</dbReference>
<evidence type="ECO:0000313" key="3">
    <source>
        <dbReference type="Proteomes" id="UP000734854"/>
    </source>
</evidence>